<proteinExistence type="predicted"/>
<evidence type="ECO:0000259" key="7">
    <source>
        <dbReference type="Pfam" id="PF01453"/>
    </source>
</evidence>
<keyword evidence="4" id="KW-0812">Transmembrane</keyword>
<dbReference type="Proteomes" id="UP000813462">
    <property type="component" value="Unassembled WGS sequence"/>
</dbReference>
<dbReference type="InterPro" id="IPR000858">
    <property type="entry name" value="S_locus_glycoprot_dom"/>
</dbReference>
<dbReference type="InterPro" id="IPR036426">
    <property type="entry name" value="Bulb-type_lectin_dom_sf"/>
</dbReference>
<evidence type="ECO:0000256" key="2">
    <source>
        <dbReference type="ARBA" id="ARBA00023157"/>
    </source>
</evidence>
<gene>
    <name evidence="8" type="ORF">FEM48_Zijuj01G0216000</name>
</gene>
<keyword evidence="1 5" id="KW-0732">Signal</keyword>
<evidence type="ECO:0000256" key="5">
    <source>
        <dbReference type="SAM" id="SignalP"/>
    </source>
</evidence>
<dbReference type="GO" id="GO:0048544">
    <property type="term" value="P:recognition of pollen"/>
    <property type="evidence" value="ECO:0007669"/>
    <property type="project" value="InterPro"/>
</dbReference>
<dbReference type="Gene3D" id="2.90.10.10">
    <property type="entry name" value="Bulb-type lectin domain"/>
    <property type="match status" value="1"/>
</dbReference>
<evidence type="ECO:0000256" key="1">
    <source>
        <dbReference type="ARBA" id="ARBA00022729"/>
    </source>
</evidence>
<feature type="chain" id="PRO_5037218003" evidence="5">
    <location>
        <begin position="24"/>
        <end position="250"/>
    </location>
</feature>
<dbReference type="PANTHER" id="PTHR32444:SF247">
    <property type="entry name" value="OS01G0958200 PROTEIN"/>
    <property type="match status" value="1"/>
</dbReference>
<feature type="domain" description="S-locus glycoprotein" evidence="6">
    <location>
        <begin position="56"/>
        <end position="119"/>
    </location>
</feature>
<keyword evidence="4" id="KW-0472">Membrane</keyword>
<dbReference type="PANTHER" id="PTHR32444">
    <property type="entry name" value="BULB-TYPE LECTIN DOMAIN-CONTAINING PROTEIN"/>
    <property type="match status" value="1"/>
</dbReference>
<accession>A0A978W3P6</accession>
<keyword evidence="2" id="KW-1015">Disulfide bond</keyword>
<organism evidence="8 9">
    <name type="scientific">Ziziphus jujuba var. spinosa</name>
    <dbReference type="NCBI Taxonomy" id="714518"/>
    <lineage>
        <taxon>Eukaryota</taxon>
        <taxon>Viridiplantae</taxon>
        <taxon>Streptophyta</taxon>
        <taxon>Embryophyta</taxon>
        <taxon>Tracheophyta</taxon>
        <taxon>Spermatophyta</taxon>
        <taxon>Magnoliopsida</taxon>
        <taxon>eudicotyledons</taxon>
        <taxon>Gunneridae</taxon>
        <taxon>Pentapetalae</taxon>
        <taxon>rosids</taxon>
        <taxon>fabids</taxon>
        <taxon>Rosales</taxon>
        <taxon>Rhamnaceae</taxon>
        <taxon>Paliureae</taxon>
        <taxon>Ziziphus</taxon>
    </lineage>
</organism>
<evidence type="ECO:0000313" key="9">
    <source>
        <dbReference type="Proteomes" id="UP000813462"/>
    </source>
</evidence>
<comment type="caution">
    <text evidence="8">The sequence shown here is derived from an EMBL/GenBank/DDBJ whole genome shotgun (WGS) entry which is preliminary data.</text>
</comment>
<evidence type="ECO:0000313" key="8">
    <source>
        <dbReference type="EMBL" id="KAH7546580.1"/>
    </source>
</evidence>
<feature type="transmembrane region" description="Helical" evidence="4">
    <location>
        <begin position="123"/>
        <end position="144"/>
    </location>
</feature>
<evidence type="ECO:0000256" key="4">
    <source>
        <dbReference type="SAM" id="Phobius"/>
    </source>
</evidence>
<evidence type="ECO:0000256" key="3">
    <source>
        <dbReference type="ARBA" id="ARBA00023180"/>
    </source>
</evidence>
<dbReference type="Pfam" id="PF01453">
    <property type="entry name" value="B_lectin"/>
    <property type="match status" value="1"/>
</dbReference>
<dbReference type="AlphaFoldDB" id="A0A978W3P6"/>
<protein>
    <submittedName>
        <fullName evidence="8">Uncharacterized protein</fullName>
    </submittedName>
</protein>
<keyword evidence="3" id="KW-0325">Glycoprotein</keyword>
<dbReference type="SUPFAM" id="SSF51110">
    <property type="entry name" value="alpha-D-mannose-specific plant lectins"/>
    <property type="match status" value="1"/>
</dbReference>
<evidence type="ECO:0000259" key="6">
    <source>
        <dbReference type="Pfam" id="PF00954"/>
    </source>
</evidence>
<sequence length="250" mass="28084">MGILPFTLSSSILIALFSELSVSVDTISGTQSISENSTLVSKHGRFELGFFSPGSSTNRDEVYYIFHLKNEYEKTRIVVNQTNGYIRERYAWNSETERWDMFSSMPRDNCDGYGANGEHKLKMVVEVLAVIFVAGGIVLLVHCIRKIRARKGLEGVAPVAAYSSPKKIESPSTSEIAAPKLQPLDIGNLVLRDEKDENSKQSYLWQSFDYPTDTLLPSMKLGWDLKIGLEWRLASWKSLDDPSSKDCTWG</sequence>
<dbReference type="Pfam" id="PF00954">
    <property type="entry name" value="S_locus_glycop"/>
    <property type="match status" value="1"/>
</dbReference>
<dbReference type="EMBL" id="JAEACU010000001">
    <property type="protein sequence ID" value="KAH7546580.1"/>
    <property type="molecule type" value="Genomic_DNA"/>
</dbReference>
<name>A0A978W3P6_ZIZJJ</name>
<feature type="signal peptide" evidence="5">
    <location>
        <begin position="1"/>
        <end position="23"/>
    </location>
</feature>
<dbReference type="InterPro" id="IPR001480">
    <property type="entry name" value="Bulb-type_lectin_dom"/>
</dbReference>
<reference evidence="8" key="1">
    <citation type="journal article" date="2021" name="Front. Plant Sci.">
        <title>Chromosome-Scale Genome Assembly for Chinese Sour Jujube and Insights Into Its Genome Evolution and Domestication Signature.</title>
        <authorList>
            <person name="Shen L.-Y."/>
            <person name="Luo H."/>
            <person name="Wang X.-L."/>
            <person name="Wang X.-M."/>
            <person name="Qiu X.-J."/>
            <person name="Liu H."/>
            <person name="Zhou S.-S."/>
            <person name="Jia K.-H."/>
            <person name="Nie S."/>
            <person name="Bao Y.-T."/>
            <person name="Zhang R.-G."/>
            <person name="Yun Q.-Z."/>
            <person name="Chai Y.-H."/>
            <person name="Lu J.-Y."/>
            <person name="Li Y."/>
            <person name="Zhao S.-W."/>
            <person name="Mao J.-F."/>
            <person name="Jia S.-G."/>
            <person name="Mao Y.-M."/>
        </authorList>
    </citation>
    <scope>NUCLEOTIDE SEQUENCE</scope>
    <source>
        <strain evidence="8">AT0</strain>
        <tissue evidence="8">Leaf</tissue>
    </source>
</reference>
<feature type="domain" description="Bulb-type lectin" evidence="7">
    <location>
        <begin position="172"/>
        <end position="237"/>
    </location>
</feature>
<keyword evidence="4" id="KW-1133">Transmembrane helix</keyword>